<dbReference type="PROSITE" id="PS51900">
    <property type="entry name" value="CB"/>
    <property type="match status" value="1"/>
</dbReference>
<dbReference type="InterPro" id="IPR002104">
    <property type="entry name" value="Integrase_catalytic"/>
</dbReference>
<keyword evidence="2" id="KW-0229">DNA integration</keyword>
<dbReference type="InterPro" id="IPR013762">
    <property type="entry name" value="Integrase-like_cat_sf"/>
</dbReference>
<evidence type="ECO:0000256" key="5">
    <source>
        <dbReference type="PROSITE-ProRule" id="PRU01248"/>
    </source>
</evidence>
<dbReference type="SUPFAM" id="SSF56349">
    <property type="entry name" value="DNA breaking-rejoining enzymes"/>
    <property type="match status" value="1"/>
</dbReference>
<dbReference type="AlphaFoldDB" id="A0A0A8K4S7"/>
<evidence type="ECO:0000256" key="4">
    <source>
        <dbReference type="ARBA" id="ARBA00023172"/>
    </source>
</evidence>
<protein>
    <recommendedName>
        <fullName evidence="10">Integrase</fullName>
    </recommendedName>
</protein>
<dbReference type="PANTHER" id="PTHR30629">
    <property type="entry name" value="PROPHAGE INTEGRASE"/>
    <property type="match status" value="1"/>
</dbReference>
<dbReference type="EMBL" id="AP014648">
    <property type="protein sequence ID" value="BAQ17933.1"/>
    <property type="molecule type" value="Genomic_DNA"/>
</dbReference>
<dbReference type="KEGG" id="mcg:GL4_2499"/>
<evidence type="ECO:0000256" key="2">
    <source>
        <dbReference type="ARBA" id="ARBA00022908"/>
    </source>
</evidence>
<reference evidence="8 9" key="1">
    <citation type="submission" date="2014-09" db="EMBL/GenBank/DDBJ databases">
        <title>Genome sequencing of Methyloceanibacter caenitepidi Gela4.</title>
        <authorList>
            <person name="Takeuchi M."/>
            <person name="Susumu S."/>
            <person name="Kamagata Y."/>
            <person name="Oshima K."/>
            <person name="Hattori M."/>
            <person name="Iwasaki W."/>
        </authorList>
    </citation>
    <scope>NUCLEOTIDE SEQUENCE [LARGE SCALE GENOMIC DNA]</scope>
    <source>
        <strain evidence="8 9">Gela4</strain>
    </source>
</reference>
<dbReference type="InterPro" id="IPR025166">
    <property type="entry name" value="Integrase_DNA_bind_dom"/>
</dbReference>
<dbReference type="InterPro" id="IPR050808">
    <property type="entry name" value="Phage_Integrase"/>
</dbReference>
<dbReference type="GO" id="GO:0015074">
    <property type="term" value="P:DNA integration"/>
    <property type="evidence" value="ECO:0007669"/>
    <property type="project" value="UniProtKB-KW"/>
</dbReference>
<evidence type="ECO:0000259" key="6">
    <source>
        <dbReference type="PROSITE" id="PS51898"/>
    </source>
</evidence>
<evidence type="ECO:0000313" key="8">
    <source>
        <dbReference type="EMBL" id="BAQ17933.1"/>
    </source>
</evidence>
<sequence>MADKKVLTDRAINALKPAPTGKRVTVHDALVPGLVVRVTDRGHKAFYLSARLPPNNQGGRRLIGEYGKVGLDEARDTARRWHELIRKGVDPKDEQRRVKDAARREQASRFSLVAERFLERTSNQRRAKDVRRIVEGVLLPEWGDMMLADITRADVVGIVSDIAPRAPAQARAVFGVARALFNWAIEVYELDASPCDRVNLERLIGKRRKRDRVLNDDELKAFWAATEEMGYPYGTMFRLLLLTGARKNEILQARWSEIDTGKALLVIPPERFKSDRTHLIPLSRHALSLLEGVPRTDAGVYVFSTTLGARPVSKIAEAKARLDGIMRKALPDIPHWVTHDLRRTLRTRLASLRVPGNIAELVLGHGKRGLEQTYDQHEYLDEMREALEAWAGRLRDIVEPPPDNVLSLTGRNAG</sequence>
<gene>
    <name evidence="8" type="ORF">GL4_2499</name>
</gene>
<dbReference type="Proteomes" id="UP000031643">
    <property type="component" value="Chromosome"/>
</dbReference>
<dbReference type="OrthoDB" id="7615137at2"/>
<keyword evidence="9" id="KW-1185">Reference proteome</keyword>
<dbReference type="InterPro" id="IPR053876">
    <property type="entry name" value="Phage_int_M"/>
</dbReference>
<dbReference type="InterPro" id="IPR010998">
    <property type="entry name" value="Integrase_recombinase_N"/>
</dbReference>
<keyword evidence="4" id="KW-0233">DNA recombination</keyword>
<evidence type="ECO:0000256" key="1">
    <source>
        <dbReference type="ARBA" id="ARBA00008857"/>
    </source>
</evidence>
<dbReference type="RefSeq" id="WP_045367919.1">
    <property type="nucleotide sequence ID" value="NZ_AP014648.1"/>
</dbReference>
<dbReference type="InterPro" id="IPR011010">
    <property type="entry name" value="DNA_brk_join_enz"/>
</dbReference>
<evidence type="ECO:0000313" key="9">
    <source>
        <dbReference type="Proteomes" id="UP000031643"/>
    </source>
</evidence>
<feature type="domain" description="Core-binding (CB)" evidence="7">
    <location>
        <begin position="108"/>
        <end position="185"/>
    </location>
</feature>
<dbReference type="CDD" id="cd00801">
    <property type="entry name" value="INT_P4_C"/>
    <property type="match status" value="1"/>
</dbReference>
<feature type="domain" description="Tyr recombinase" evidence="6">
    <location>
        <begin position="209"/>
        <end position="388"/>
    </location>
</feature>
<dbReference type="PANTHER" id="PTHR30629:SF2">
    <property type="entry name" value="PROPHAGE INTEGRASE INTS-RELATED"/>
    <property type="match status" value="1"/>
</dbReference>
<dbReference type="HOGENOM" id="CLU_027562_0_4_5"/>
<dbReference type="STRING" id="1384459.GL4_2499"/>
<dbReference type="Pfam" id="PF13356">
    <property type="entry name" value="Arm-DNA-bind_3"/>
    <property type="match status" value="1"/>
</dbReference>
<accession>A0A0A8K4S7</accession>
<dbReference type="Gene3D" id="1.10.443.10">
    <property type="entry name" value="Intergrase catalytic core"/>
    <property type="match status" value="1"/>
</dbReference>
<keyword evidence="3 5" id="KW-0238">DNA-binding</keyword>
<organism evidence="8 9">
    <name type="scientific">Methyloceanibacter caenitepidi</name>
    <dbReference type="NCBI Taxonomy" id="1384459"/>
    <lineage>
        <taxon>Bacteria</taxon>
        <taxon>Pseudomonadati</taxon>
        <taxon>Pseudomonadota</taxon>
        <taxon>Alphaproteobacteria</taxon>
        <taxon>Hyphomicrobiales</taxon>
        <taxon>Hyphomicrobiaceae</taxon>
        <taxon>Methyloceanibacter</taxon>
    </lineage>
</organism>
<dbReference type="Gene3D" id="3.30.160.390">
    <property type="entry name" value="Integrase, DNA-binding domain"/>
    <property type="match status" value="1"/>
</dbReference>
<evidence type="ECO:0008006" key="10">
    <source>
        <dbReference type="Google" id="ProtNLM"/>
    </source>
</evidence>
<dbReference type="Pfam" id="PF22022">
    <property type="entry name" value="Phage_int_M"/>
    <property type="match status" value="1"/>
</dbReference>
<proteinExistence type="inferred from homology"/>
<dbReference type="Gene3D" id="1.10.150.130">
    <property type="match status" value="1"/>
</dbReference>
<evidence type="ECO:0000259" key="7">
    <source>
        <dbReference type="PROSITE" id="PS51900"/>
    </source>
</evidence>
<dbReference type="GO" id="GO:0003677">
    <property type="term" value="F:DNA binding"/>
    <property type="evidence" value="ECO:0007669"/>
    <property type="project" value="UniProtKB-UniRule"/>
</dbReference>
<dbReference type="Pfam" id="PF00589">
    <property type="entry name" value="Phage_integrase"/>
    <property type="match status" value="1"/>
</dbReference>
<name>A0A0A8K4S7_9HYPH</name>
<dbReference type="InterPro" id="IPR044068">
    <property type="entry name" value="CB"/>
</dbReference>
<dbReference type="GO" id="GO:0006310">
    <property type="term" value="P:DNA recombination"/>
    <property type="evidence" value="ECO:0007669"/>
    <property type="project" value="UniProtKB-KW"/>
</dbReference>
<dbReference type="PROSITE" id="PS51898">
    <property type="entry name" value="TYR_RECOMBINASE"/>
    <property type="match status" value="1"/>
</dbReference>
<dbReference type="InterPro" id="IPR038488">
    <property type="entry name" value="Integrase_DNA-bd_sf"/>
</dbReference>
<comment type="similarity">
    <text evidence="1">Belongs to the 'phage' integrase family.</text>
</comment>
<evidence type="ECO:0000256" key="3">
    <source>
        <dbReference type="ARBA" id="ARBA00023125"/>
    </source>
</evidence>